<keyword evidence="2" id="KW-1185">Reference proteome</keyword>
<organism evidence="1 2">
    <name type="scientific">Leptospira kirschneri str. 200802841</name>
    <dbReference type="NCBI Taxonomy" id="1193047"/>
    <lineage>
        <taxon>Bacteria</taxon>
        <taxon>Pseudomonadati</taxon>
        <taxon>Spirochaetota</taxon>
        <taxon>Spirochaetia</taxon>
        <taxon>Leptospirales</taxon>
        <taxon>Leptospiraceae</taxon>
        <taxon>Leptospira</taxon>
    </lineage>
</organism>
<comment type="caution">
    <text evidence="1">The sequence shown here is derived from an EMBL/GenBank/DDBJ whole genome shotgun (WGS) entry which is preliminary data.</text>
</comment>
<name>A0A828Y2T2_9LEPT</name>
<evidence type="ECO:0000313" key="1">
    <source>
        <dbReference type="EMBL" id="EKO52067.1"/>
    </source>
</evidence>
<protein>
    <submittedName>
        <fullName evidence="1">Uncharacterized protein</fullName>
    </submittedName>
</protein>
<accession>A0A828Y2T2</accession>
<evidence type="ECO:0000313" key="2">
    <source>
        <dbReference type="Proteomes" id="UP000006339"/>
    </source>
</evidence>
<proteinExistence type="predicted"/>
<dbReference type="RefSeq" id="WP_004770131.1">
    <property type="nucleotide sequence ID" value="NZ_AKWH02000029.1"/>
</dbReference>
<dbReference type="EMBL" id="AKWH02000029">
    <property type="protein sequence ID" value="EKO52067.1"/>
    <property type="molecule type" value="Genomic_DNA"/>
</dbReference>
<gene>
    <name evidence="1" type="ORF">LEP1GSC131_4269</name>
</gene>
<dbReference type="Proteomes" id="UP000006339">
    <property type="component" value="Unassembled WGS sequence"/>
</dbReference>
<dbReference type="AlphaFoldDB" id="A0A828Y2T2"/>
<reference evidence="1" key="1">
    <citation type="submission" date="2012-10" db="EMBL/GenBank/DDBJ databases">
        <authorList>
            <person name="Harkins D.M."/>
            <person name="Durkin A.S."/>
            <person name="Brinkac L.M."/>
            <person name="Selengut J.D."/>
            <person name="Sanka R."/>
            <person name="DePew J."/>
            <person name="Purushe J."/>
            <person name="Picardeau M."/>
            <person name="Werts C."/>
            <person name="Goarant C."/>
            <person name="Vinetz J.M."/>
            <person name="Sutton G.G."/>
            <person name="Nelson W.C."/>
            <person name="Fouts D.E."/>
        </authorList>
    </citation>
    <scope>NUCLEOTIDE SEQUENCE [LARGE SCALE GENOMIC DNA]</scope>
    <source>
        <strain evidence="1">200802841</strain>
    </source>
</reference>
<sequence length="163" mass="19271">MLSKQIQLFLWILFFLSTHKIWSHDIKLPDYFREEEISSYPFYLNFKLNQNLSALVRFPTKIPGKYQIVLGANTQFPSDFISLFKISLNGEGHKELPFQINKPTKRGRIFSIIDFSIQEGDAYRNDYVDFNIRVIEKKVNVLNSKNKTLFNQNILELGFRKKD</sequence>